<feature type="active site" description="Charge relay system" evidence="5">
    <location>
        <position position="223"/>
    </location>
</feature>
<evidence type="ECO:0000256" key="4">
    <source>
        <dbReference type="ARBA" id="ARBA00022825"/>
    </source>
</evidence>
<dbReference type="InterPro" id="IPR015500">
    <property type="entry name" value="Peptidase_S8_subtilisin-rel"/>
</dbReference>
<dbReference type="PANTHER" id="PTHR43806:SF11">
    <property type="entry name" value="CEREVISIN-RELATED"/>
    <property type="match status" value="1"/>
</dbReference>
<feature type="active site" description="Charge relay system" evidence="5">
    <location>
        <position position="277"/>
    </location>
</feature>
<dbReference type="PRINTS" id="PR00723">
    <property type="entry name" value="SUBTILISIN"/>
</dbReference>
<dbReference type="InterPro" id="IPR026444">
    <property type="entry name" value="Secre_tail"/>
</dbReference>
<dbReference type="Proteomes" id="UP000605676">
    <property type="component" value="Unassembled WGS sequence"/>
</dbReference>
<comment type="similarity">
    <text evidence="1 5">Belongs to the peptidase S8 family.</text>
</comment>
<dbReference type="PROSITE" id="PS00138">
    <property type="entry name" value="SUBTILASE_SER"/>
    <property type="match status" value="1"/>
</dbReference>
<dbReference type="EMBL" id="JAENRR010000006">
    <property type="protein sequence ID" value="MBK3516471.1"/>
    <property type="molecule type" value="Genomic_DNA"/>
</dbReference>
<dbReference type="CDD" id="cd07473">
    <property type="entry name" value="Peptidases_S8_Subtilisin_like"/>
    <property type="match status" value="1"/>
</dbReference>
<keyword evidence="4 5" id="KW-0720">Serine protease</keyword>
<dbReference type="Gene3D" id="3.40.50.200">
    <property type="entry name" value="Peptidase S8/S53 domain"/>
    <property type="match status" value="1"/>
</dbReference>
<sequence length="2536" mass="280358">MRIKLSYIFIIVCLGITLLAGAQQVTGSQNEFVKGKIRIKLKKENLQEVNQLKGAHSQNSTMSLGIEPIDALNDGFGIKRIHRVFPFSLKHEAKHREYGLHLWFELEFDASMNPEAISEQYRLLEDVAIAKPVYKKVFVGSDEGPVYFNIDSLRLIGKAKEKVIVNNQLKSGSTAVEFNDPLLPDQWHYANDGRVGNANEDIDLTKAWAKSTGSSDVIVSVVDGGIDTEHEDLKDNLWVNEAELNGEEGVDDDQNGYVDDVYGYNFVFGGPVTAHDHGTHVAGTIGAVSNNGIGVAGVAGGDGSGNGVRLMACQIYDARPGGEGNFPAAIIYGADHGAVISQNSWGYSQPGFFEPEVYDAVKYFIAEAGQYEGSPMNGGIFIAAAGNDGREHAHYPSAFDEAISVGASGPTGQPAPYTNYGKWLDILAPGGDQAYYNEEGGVLSTLPDNEYGFFQGTSMACPHVSGVAALVLAKYGGPSMRPDELRKILLNAVDPFDFEDEGKYGVGKLNALNTLVDESSIAPDKIEDYRASEVFHNEVRLMWTVPRDSDNFQPKYFHLALSLEPITNSNFYQQSLITFENSYEAGDTVSISVAGLRKQAKYYSAISSSDRFDNMSEVSNIISFVTTDEPKFAESTRQIYLNIDVTQADKTQVPVTFSNVGEGILYWNSSVINDNDFWINYRDWEKAREEATAVAAANPEFFEATRSYEQDVSILKSSGVPYSPELFKYDNTAYKSGYSYFTGGPLFTLGTGNPNAGLIFATRFRVPENQSFNMTHVDLGLSTLLNDSPVKIEIKKSKEGVLANAETVFFQEYVPENKEGMQNCRIPLYKAQKFESWEYFWVVLYFSPEEKYPLVMEYSNYAGDYSDYFLLSTNNGVSYINAFELMNYRRVAPLVGAFSTGKDGAYVYLAPNFGEINGGESQEVLVSVEAGNLTNGKHSASIGINTNDRNKQGIAIDVLLEVSGQQAECEVNEIYTYKLLQNVASSLDLEVQNTGLDTLIVTSLYNVDNTILEDYPDSVVSVLPGEKALLPFSYTALSTGQLFDRVTLTTNVGEYYADLVFDVTPPAVMNLSLDQTAITLLDGEVKELELTITNASSDAILEYSLEDYEQLIVETGRMPDKINYQMLSSNDIGGPAANQWDEIKGFSQVLRGDSLRYQTAPIDLGLKFPFENNVLSGIWSLPGKSVPQLFFYSWGDLGFFTEEEAKFMDIGSGAFSPLWMDAKYQEVDNIYYHSFGDRVVFTFDINLAVKRHSNETPGKMEFQLVLFKDGAIEYRYKNVSELNKRPEIKYAIGIQGILEEDWYEYTSFSDNLKTVSDGMVIRFEPLSDANMVYASNRLKGLVPVNSAISVPVTIDPSVLELNQGIYTNRIKVLANTQSGQEEIALTVNITGEAKLAADSEIDFDWLRIGDADTLYLNVVNTGSANGEIINLALANPAYTINILTPIVIPADGNVQIPVIFAPLQAQEYNSSLTLSYGDGSQEAVMLKGEGRHDPSYNLSVDGSLTLDLRAGEISTVPVSISVDANTDELSYTLTNGLFTQLKDPKNVTGNPLNESFKDIPGFEMSSSKEGIEFHRWNNIKGLGTKYEILDGKHEMIELPFAFPFYGELYDTIWVSNNGYATLEEPFAEGSHYDFLPDDGLKAMIAPFWNGFLQPSEAGDGVWYYEDTDSSVILQWTNFKSVDFVSQGLMTFQLQLTADGYIWFHYKDVSGYKGGFSMGIESPDEQEVIGESLMVMNFEPMAQDSTSIVLIPSLSDNISAGQTQDMQLILDGRLVNYSGAYRDTVVLHTNSLAQPSTEIPVLVNYSGEPVLETVDSIIWINEIYHSQLVLEREIVLKNTGVNELFINQITHDKLTDLNLFDEQGNEIIMSSSGLLAPPLEILPWQTLTLRSNIPVVELSEEQLPEEANIEDATITFISNAKDVTTHVNASFVDSPVFTWDAQDQSYHLQQDSTFVITMTNAGPSPLEYDLLAAVAGKGGEETYPGVISEPGSYHTDQPVTMDSVQHDVKSLADGHFTSFQAPHLGFANEFIAGEGGFSLTHVQTLVKLTSLNEKVKLAIYLGGDEPQRGDTIYQQQYTINRYVEDEWVYFPLNTVINIPEGEKFFIEVAPPASSNKMAYEIPGDKDLEWKSWTAPYYNDTVQLDSQFGGWLPIAEEGGLNGVWKIRGVTAAVEGQWVELEPSKGTILPGEALKVTATMYPEKGEVGSNLARIIVNTNDQNHSRDEFELIMHVNGAPQLKMWPNKYTDTLKVRETEEAVWNYLFNDPEGKEVTISIEQTNDTLVPVLVQHGPNLAEVSIKTDYNSAGVYNYPVQIADVSGNITHDTICVEVQNLNRRPVFNEEYGVITLNMADPEIRTFTVEDVFSDPDGDELRMYAGNWTPELIDMAIGNSYISLHPLQTGTGFVVFAADDGYENGFTAVGCYVLITNNPDDVSTAPNGFESINEVFVESAAGVMVLPNPVADGMANVVFKMKEEGDVSLQLYGLQGQLHKTMNLGTFEEGIQVSNLKVHDLAPGVYLCRLMSNDKQIGTCKVVIKQ</sequence>
<dbReference type="PANTHER" id="PTHR43806">
    <property type="entry name" value="PEPTIDASE S8"/>
    <property type="match status" value="1"/>
</dbReference>
<proteinExistence type="inferred from homology"/>
<dbReference type="InterPro" id="IPR034204">
    <property type="entry name" value="PfSUB1-like_cat_dom"/>
</dbReference>
<dbReference type="PROSITE" id="PS00137">
    <property type="entry name" value="SUBTILASE_HIS"/>
    <property type="match status" value="1"/>
</dbReference>
<dbReference type="PROSITE" id="PS51892">
    <property type="entry name" value="SUBTILASE"/>
    <property type="match status" value="1"/>
</dbReference>
<comment type="caution">
    <text evidence="7">The sequence shown here is derived from an EMBL/GenBank/DDBJ whole genome shotgun (WGS) entry which is preliminary data.</text>
</comment>
<organism evidence="7 8">
    <name type="scientific">Carboxylicivirga marina</name>
    <dbReference type="NCBI Taxonomy" id="2800988"/>
    <lineage>
        <taxon>Bacteria</taxon>
        <taxon>Pseudomonadati</taxon>
        <taxon>Bacteroidota</taxon>
        <taxon>Bacteroidia</taxon>
        <taxon>Marinilabiliales</taxon>
        <taxon>Marinilabiliaceae</taxon>
        <taxon>Carboxylicivirga</taxon>
    </lineage>
</organism>
<feature type="domain" description="Peptidase S8/S53" evidence="6">
    <location>
        <begin position="215"/>
        <end position="507"/>
    </location>
</feature>
<keyword evidence="3 5" id="KW-0378">Hydrolase</keyword>
<dbReference type="Gene3D" id="2.60.40.10">
    <property type="entry name" value="Immunoglobulins"/>
    <property type="match status" value="1"/>
</dbReference>
<evidence type="ECO:0000256" key="5">
    <source>
        <dbReference type="PROSITE-ProRule" id="PRU01240"/>
    </source>
</evidence>
<keyword evidence="2 5" id="KW-0645">Protease</keyword>
<evidence type="ECO:0000313" key="8">
    <source>
        <dbReference type="Proteomes" id="UP000605676"/>
    </source>
</evidence>
<gene>
    <name evidence="7" type="ORF">JIV24_03895</name>
</gene>
<accession>A0ABS1HFM8</accession>
<evidence type="ECO:0000256" key="2">
    <source>
        <dbReference type="ARBA" id="ARBA00022670"/>
    </source>
</evidence>
<dbReference type="NCBIfam" id="TIGR04183">
    <property type="entry name" value="Por_Secre_tail"/>
    <property type="match status" value="1"/>
</dbReference>
<name>A0ABS1HFM8_9BACT</name>
<evidence type="ECO:0000256" key="3">
    <source>
        <dbReference type="ARBA" id="ARBA00022801"/>
    </source>
</evidence>
<keyword evidence="8" id="KW-1185">Reference proteome</keyword>
<evidence type="ECO:0000256" key="1">
    <source>
        <dbReference type="ARBA" id="ARBA00011073"/>
    </source>
</evidence>
<reference evidence="7 8" key="1">
    <citation type="submission" date="2021-01" db="EMBL/GenBank/DDBJ databases">
        <title>Carboxyliciviraga sp.nov., isolated from coastal sediments.</title>
        <authorList>
            <person name="Lu D."/>
            <person name="Zhang T."/>
        </authorList>
    </citation>
    <scope>NUCLEOTIDE SEQUENCE [LARGE SCALE GENOMIC DNA]</scope>
    <source>
        <strain evidence="7 8">N1Y132</strain>
    </source>
</reference>
<evidence type="ECO:0000313" key="7">
    <source>
        <dbReference type="EMBL" id="MBK3516471.1"/>
    </source>
</evidence>
<dbReference type="SUPFAM" id="SSF52743">
    <property type="entry name" value="Subtilisin-like"/>
    <property type="match status" value="1"/>
</dbReference>
<dbReference type="InterPro" id="IPR022398">
    <property type="entry name" value="Peptidase_S8_His-AS"/>
</dbReference>
<protein>
    <submittedName>
        <fullName evidence="7">S8 family serine peptidase</fullName>
    </submittedName>
</protein>
<feature type="active site" description="Charge relay system" evidence="5">
    <location>
        <position position="458"/>
    </location>
</feature>
<dbReference type="Pfam" id="PF00082">
    <property type="entry name" value="Peptidase_S8"/>
    <property type="match status" value="1"/>
</dbReference>
<dbReference type="RefSeq" id="WP_200463700.1">
    <property type="nucleotide sequence ID" value="NZ_JAENRR010000006.1"/>
</dbReference>
<dbReference type="InterPro" id="IPR013783">
    <property type="entry name" value="Ig-like_fold"/>
</dbReference>
<dbReference type="InterPro" id="IPR023828">
    <property type="entry name" value="Peptidase_S8_Ser-AS"/>
</dbReference>
<dbReference type="InterPro" id="IPR050131">
    <property type="entry name" value="Peptidase_S8_subtilisin-like"/>
</dbReference>
<evidence type="ECO:0000259" key="6">
    <source>
        <dbReference type="Pfam" id="PF00082"/>
    </source>
</evidence>
<dbReference type="InterPro" id="IPR036852">
    <property type="entry name" value="Peptidase_S8/S53_dom_sf"/>
</dbReference>
<dbReference type="InterPro" id="IPR000209">
    <property type="entry name" value="Peptidase_S8/S53_dom"/>
</dbReference>